<comment type="caution">
    <text evidence="3">The sequence shown here is derived from an EMBL/GenBank/DDBJ whole genome shotgun (WGS) entry which is preliminary data.</text>
</comment>
<dbReference type="InterPro" id="IPR004360">
    <property type="entry name" value="Glyas_Fos-R_dOase_dom"/>
</dbReference>
<accession>A0A8T0ICS0</accession>
<evidence type="ECO:0000313" key="3">
    <source>
        <dbReference type="EMBL" id="KAG0581540.1"/>
    </source>
</evidence>
<dbReference type="Proteomes" id="UP000822688">
    <property type="component" value="Chromosome 4"/>
</dbReference>
<dbReference type="PANTHER" id="PTHR21366">
    <property type="entry name" value="GLYOXALASE FAMILY PROTEIN"/>
    <property type="match status" value="1"/>
</dbReference>
<protein>
    <recommendedName>
        <fullName evidence="2">VOC domain-containing protein</fullName>
    </recommendedName>
</protein>
<reference evidence="3" key="1">
    <citation type="submission" date="2020-06" db="EMBL/GenBank/DDBJ databases">
        <title>WGS assembly of Ceratodon purpureus strain R40.</title>
        <authorList>
            <person name="Carey S.B."/>
            <person name="Jenkins J."/>
            <person name="Shu S."/>
            <person name="Lovell J.T."/>
            <person name="Sreedasyam A."/>
            <person name="Maumus F."/>
            <person name="Tiley G.P."/>
            <person name="Fernandez-Pozo N."/>
            <person name="Barry K."/>
            <person name="Chen C."/>
            <person name="Wang M."/>
            <person name="Lipzen A."/>
            <person name="Daum C."/>
            <person name="Saski C.A."/>
            <person name="Payton A.C."/>
            <person name="Mcbreen J.C."/>
            <person name="Conrad R.E."/>
            <person name="Kollar L.M."/>
            <person name="Olsson S."/>
            <person name="Huttunen S."/>
            <person name="Landis J.B."/>
            <person name="Wickett N.J."/>
            <person name="Johnson M.G."/>
            <person name="Rensing S.A."/>
            <person name="Grimwood J."/>
            <person name="Schmutz J."/>
            <person name="Mcdaniel S.F."/>
        </authorList>
    </citation>
    <scope>NUCLEOTIDE SEQUENCE</scope>
    <source>
        <strain evidence="3">R40</strain>
    </source>
</reference>
<dbReference type="EMBL" id="CM026424">
    <property type="protein sequence ID" value="KAG0581540.1"/>
    <property type="molecule type" value="Genomic_DNA"/>
</dbReference>
<organism evidence="3 4">
    <name type="scientific">Ceratodon purpureus</name>
    <name type="common">Fire moss</name>
    <name type="synonym">Dicranum purpureum</name>
    <dbReference type="NCBI Taxonomy" id="3225"/>
    <lineage>
        <taxon>Eukaryota</taxon>
        <taxon>Viridiplantae</taxon>
        <taxon>Streptophyta</taxon>
        <taxon>Embryophyta</taxon>
        <taxon>Bryophyta</taxon>
        <taxon>Bryophytina</taxon>
        <taxon>Bryopsida</taxon>
        <taxon>Dicranidae</taxon>
        <taxon>Pseudoditrichales</taxon>
        <taxon>Ditrichaceae</taxon>
        <taxon>Ceratodon</taxon>
    </lineage>
</organism>
<dbReference type="InterPro" id="IPR050383">
    <property type="entry name" value="GlyoxalaseI/FosfomycinResist"/>
</dbReference>
<dbReference type="InterPro" id="IPR029068">
    <property type="entry name" value="Glyas_Bleomycin-R_OHBP_Dase"/>
</dbReference>
<proteinExistence type="predicted"/>
<dbReference type="Gene3D" id="3.10.180.10">
    <property type="entry name" value="2,3-Dihydroxybiphenyl 1,2-Dioxygenase, domain 1"/>
    <property type="match status" value="1"/>
</dbReference>
<dbReference type="SUPFAM" id="SSF54593">
    <property type="entry name" value="Glyoxalase/Bleomycin resistance protein/Dihydroxybiphenyl dioxygenase"/>
    <property type="match status" value="1"/>
</dbReference>
<evidence type="ECO:0000259" key="2">
    <source>
        <dbReference type="PROSITE" id="PS51819"/>
    </source>
</evidence>
<feature type="domain" description="VOC" evidence="2">
    <location>
        <begin position="96"/>
        <end position="222"/>
    </location>
</feature>
<gene>
    <name evidence="3" type="ORF">KC19_4G259600</name>
</gene>
<keyword evidence="4" id="KW-1185">Reference proteome</keyword>
<evidence type="ECO:0000313" key="4">
    <source>
        <dbReference type="Proteomes" id="UP000822688"/>
    </source>
</evidence>
<dbReference type="PROSITE" id="PS51819">
    <property type="entry name" value="VOC"/>
    <property type="match status" value="1"/>
</dbReference>
<keyword evidence="1" id="KW-0732">Signal</keyword>
<dbReference type="AlphaFoldDB" id="A0A8T0ICS0"/>
<dbReference type="InterPro" id="IPR037523">
    <property type="entry name" value="VOC_core"/>
</dbReference>
<name>A0A8T0ICS0_CERPU</name>
<dbReference type="PANTHER" id="PTHR21366:SF22">
    <property type="entry name" value="VOC DOMAIN-CONTAINING PROTEIN"/>
    <property type="match status" value="1"/>
</dbReference>
<sequence>MCKLPLGLRMILLTTLVPIPFHFFSIQHRARSVSHRVTLNNRMIIALERFILVDIKLASLPGWCRGVRRSSTMEQVSSAVKRPTENSCDKAIEFTGVHHVGFLCESVERSLKFYCGLLGLKINPERPDDKLPFGGVWLNVGSPSQMIHLMELPNPDPKEGRPEHGGRDRHACVSVKDVKKVKEVFDKAGMLQSTDRFNIFHFSTILIFLLTETMSLKPVFKYTYSIGIVRLKASHPL</sequence>
<dbReference type="Pfam" id="PF00903">
    <property type="entry name" value="Glyoxalase"/>
    <property type="match status" value="1"/>
</dbReference>
<feature type="chain" id="PRO_5035890075" description="VOC domain-containing protein" evidence="1">
    <location>
        <begin position="17"/>
        <end position="237"/>
    </location>
</feature>
<feature type="signal peptide" evidence="1">
    <location>
        <begin position="1"/>
        <end position="16"/>
    </location>
</feature>
<evidence type="ECO:0000256" key="1">
    <source>
        <dbReference type="SAM" id="SignalP"/>
    </source>
</evidence>